<evidence type="ECO:0008006" key="8">
    <source>
        <dbReference type="Google" id="ProtNLM"/>
    </source>
</evidence>
<dbReference type="InterPro" id="IPR032675">
    <property type="entry name" value="LRR_dom_sf"/>
</dbReference>
<dbReference type="InterPro" id="IPR027038">
    <property type="entry name" value="RanGap"/>
</dbReference>
<evidence type="ECO:0000256" key="1">
    <source>
        <dbReference type="ARBA" id="ARBA00022468"/>
    </source>
</evidence>
<keyword evidence="5" id="KW-0812">Transmembrane</keyword>
<dbReference type="GO" id="GO:0006913">
    <property type="term" value="P:nucleocytoplasmic transport"/>
    <property type="evidence" value="ECO:0007669"/>
    <property type="project" value="TreeGrafter"/>
</dbReference>
<dbReference type="EMBL" id="LDAU01000196">
    <property type="protein sequence ID" value="KRX00037.1"/>
    <property type="molecule type" value="Genomic_DNA"/>
</dbReference>
<dbReference type="AlphaFoldDB" id="A0A0V0QD68"/>
<gene>
    <name evidence="6" type="ORF">PPERSA_07234</name>
</gene>
<evidence type="ECO:0000256" key="5">
    <source>
        <dbReference type="SAM" id="Phobius"/>
    </source>
</evidence>
<dbReference type="GO" id="GO:0031267">
    <property type="term" value="F:small GTPase binding"/>
    <property type="evidence" value="ECO:0007669"/>
    <property type="project" value="TreeGrafter"/>
</dbReference>
<name>A0A0V0QD68_PSEPJ</name>
<protein>
    <recommendedName>
        <fullName evidence="8">Transmembrane protein</fullName>
    </recommendedName>
</protein>
<evidence type="ECO:0000256" key="2">
    <source>
        <dbReference type="ARBA" id="ARBA00022614"/>
    </source>
</evidence>
<keyword evidence="3" id="KW-0677">Repeat</keyword>
<dbReference type="Proteomes" id="UP000054937">
    <property type="component" value="Unassembled WGS sequence"/>
</dbReference>
<dbReference type="PANTHER" id="PTHR24113">
    <property type="entry name" value="RAN GTPASE-ACTIVATING PROTEIN 1"/>
    <property type="match status" value="1"/>
</dbReference>
<organism evidence="6 7">
    <name type="scientific">Pseudocohnilembus persalinus</name>
    <name type="common">Ciliate</name>
    <dbReference type="NCBI Taxonomy" id="266149"/>
    <lineage>
        <taxon>Eukaryota</taxon>
        <taxon>Sar</taxon>
        <taxon>Alveolata</taxon>
        <taxon>Ciliophora</taxon>
        <taxon>Intramacronucleata</taxon>
        <taxon>Oligohymenophorea</taxon>
        <taxon>Scuticociliatia</taxon>
        <taxon>Philasterida</taxon>
        <taxon>Pseudocohnilembidae</taxon>
        <taxon>Pseudocohnilembus</taxon>
    </lineage>
</organism>
<keyword evidence="4" id="KW-0175">Coiled coil</keyword>
<proteinExistence type="predicted"/>
<dbReference type="InParanoid" id="A0A0V0QD68"/>
<dbReference type="GO" id="GO:0005634">
    <property type="term" value="C:nucleus"/>
    <property type="evidence" value="ECO:0007669"/>
    <property type="project" value="TreeGrafter"/>
</dbReference>
<dbReference type="GO" id="GO:0005829">
    <property type="term" value="C:cytosol"/>
    <property type="evidence" value="ECO:0007669"/>
    <property type="project" value="TreeGrafter"/>
</dbReference>
<keyword evidence="7" id="KW-1185">Reference proteome</keyword>
<feature type="coiled-coil region" evidence="4">
    <location>
        <begin position="228"/>
        <end position="255"/>
    </location>
</feature>
<dbReference type="GO" id="GO:0005096">
    <property type="term" value="F:GTPase activator activity"/>
    <property type="evidence" value="ECO:0007669"/>
    <property type="project" value="UniProtKB-KW"/>
</dbReference>
<feature type="transmembrane region" description="Helical" evidence="5">
    <location>
        <begin position="171"/>
        <end position="193"/>
    </location>
</feature>
<evidence type="ECO:0000313" key="7">
    <source>
        <dbReference type="Proteomes" id="UP000054937"/>
    </source>
</evidence>
<evidence type="ECO:0000313" key="6">
    <source>
        <dbReference type="EMBL" id="KRX00037.1"/>
    </source>
</evidence>
<sequence>MKFKQQNLFQNLLKQENQFSPNNLSEANSVFINNENIGKQQQQLKQQKQIQNKLQGINQDSENLESQQGIQDLSKLSLSQNLEKNFELDQNGQEKIKQEQESKNTDLNFGEKNEQNERQNQDIFQENNGLLQQQQKFNNQQNLTQFSKITLRFRNTALEETYKKIFIQQNMYMVFFSCFLLGVLYLICIWDLFDKNNDLKQNRRNKYTILFTLKEQVDPIASITVALNKNYQEELNEESEENEEIIQENDDFQFKLCFVNLNAQKNLKIYKNEDFIKFSEKALIKDQSQNLQSYLLEKLNRYNEQFEESLQGYQNGILSFLRNWIYQENIQAEQDFILAEIGNSEGKRLYRIGVLPIFFNYLMLHLTIEDVTFEKKVSKYLDMDNKMKENQVMKDYLQFMSQDFKNLNQIYQNYGGQDFEENRVNLKYLLEIMTNHLFNLVDYINLNQEEYDQLINSISIQSGFLTRNCEECQKIKIRSYLETIGDIFREFYSQKKIEFRTEVQEEEGNCDLEIFTDIRRLTTLLINLIEESYLSLEKQGIIEVLAKVQQDQEDNLIIQFIIKDNRDLDSGDSSDDKMDFNQNQLFLNQKEQLEEKVNEAHLGSLGNGESKIEKMERENQFWKVFQILTDVQRLPNYYYLKQKNFQNNKVNLNSQLGFLPLAESEKAGTLFNSLSNIQKLAYGSKNQLWGSKYSSFMNLDYKQIKLQIEMKTPQKSKQSGSFINKLLYVLLIFGIGFNVYLYLEKSQQGGNQVDIKLTIENGKASADYSTQFIGSQNSRKLANQLQNLDVQKISELELNLALCSLQEEDIVNISEKIQHLKNLKKFRIGLGHNYFGEKAAVQIIRNLGQFNQKLESVSLGFDAVQFNSTQISEIGGALEKMNGQLKELKELNLSFIYGKMGDSGVQKLAESLGGFQGLESLGLNLISNEIKQEGSEALAGLVFRLEQLKNLNISLYANKIGPEGGEALTQPLRNLKQLQSLDLDLFFGNITASGTQVLSESLEQLTQLTSLKVGLEFNYIEQEGAEFLGKALSKLVNLKTLHLNVATKNFGPSGFHEIMMGITKLSKVEDLQIICGVNRVGVSGVNDLKTVVGSLSNLKRLQVDFIENYIGENGAQPFVDALEGLQKVQELDISLAFNDLKQWGSKIALSGLLKMKQVKNLKFSLSQNEIQDEGAMELADIIVKNSAHLEKFTFYFTGTAITKQGVEQMQNKLSGLKNVELIINSVVSDEYLEEQKKEKEQEKKQNDL</sequence>
<evidence type="ECO:0000256" key="3">
    <source>
        <dbReference type="ARBA" id="ARBA00022737"/>
    </source>
</evidence>
<dbReference type="SUPFAM" id="SSF52047">
    <property type="entry name" value="RNI-like"/>
    <property type="match status" value="1"/>
</dbReference>
<dbReference type="Gene3D" id="3.80.10.10">
    <property type="entry name" value="Ribonuclease Inhibitor"/>
    <property type="match status" value="4"/>
</dbReference>
<keyword evidence="5" id="KW-0472">Membrane</keyword>
<reference evidence="6 7" key="1">
    <citation type="journal article" date="2015" name="Sci. Rep.">
        <title>Genome of the facultative scuticociliatosis pathogen Pseudocohnilembus persalinus provides insight into its virulence through horizontal gene transfer.</title>
        <authorList>
            <person name="Xiong J."/>
            <person name="Wang G."/>
            <person name="Cheng J."/>
            <person name="Tian M."/>
            <person name="Pan X."/>
            <person name="Warren A."/>
            <person name="Jiang C."/>
            <person name="Yuan D."/>
            <person name="Miao W."/>
        </authorList>
    </citation>
    <scope>NUCLEOTIDE SEQUENCE [LARGE SCALE GENOMIC DNA]</scope>
    <source>
        <strain evidence="6">36N120E</strain>
    </source>
</reference>
<dbReference type="GO" id="GO:0048471">
    <property type="term" value="C:perinuclear region of cytoplasm"/>
    <property type="evidence" value="ECO:0007669"/>
    <property type="project" value="TreeGrafter"/>
</dbReference>
<keyword evidence="2" id="KW-0433">Leucine-rich repeat</keyword>
<keyword evidence="1" id="KW-0343">GTPase activation</keyword>
<accession>A0A0V0QD68</accession>
<keyword evidence="5" id="KW-1133">Transmembrane helix</keyword>
<dbReference type="OrthoDB" id="435860at2759"/>
<dbReference type="PANTHER" id="PTHR24113:SF12">
    <property type="entry name" value="RAN GTPASE-ACTIVATING PROTEIN 1"/>
    <property type="match status" value="1"/>
</dbReference>
<evidence type="ECO:0000256" key="4">
    <source>
        <dbReference type="SAM" id="Coils"/>
    </source>
</evidence>
<comment type="caution">
    <text evidence="6">The sequence shown here is derived from an EMBL/GenBank/DDBJ whole genome shotgun (WGS) entry which is preliminary data.</text>
</comment>